<dbReference type="Gene3D" id="3.10.450.230">
    <property type="entry name" value="VirB8 protein"/>
    <property type="match status" value="1"/>
</dbReference>
<reference evidence="2" key="1">
    <citation type="journal article" date="2015" name="Nature">
        <title>Complex archaea that bridge the gap between prokaryotes and eukaryotes.</title>
        <authorList>
            <person name="Spang A."/>
            <person name="Saw J.H."/>
            <person name="Jorgensen S.L."/>
            <person name="Zaremba-Niedzwiedzka K."/>
            <person name="Martijn J."/>
            <person name="Lind A.E."/>
            <person name="van Eijk R."/>
            <person name="Schleper C."/>
            <person name="Guy L."/>
            <person name="Ettema T.J."/>
        </authorList>
    </citation>
    <scope>NUCLEOTIDE SEQUENCE</scope>
</reference>
<keyword evidence="1" id="KW-0812">Transmembrane</keyword>
<accession>A0A0F9TYG1</accession>
<evidence type="ECO:0000313" key="2">
    <source>
        <dbReference type="EMBL" id="KKN84324.1"/>
    </source>
</evidence>
<organism evidence="2">
    <name type="scientific">marine sediment metagenome</name>
    <dbReference type="NCBI Taxonomy" id="412755"/>
    <lineage>
        <taxon>unclassified sequences</taxon>
        <taxon>metagenomes</taxon>
        <taxon>ecological metagenomes</taxon>
    </lineage>
</organism>
<dbReference type="AlphaFoldDB" id="A0A0F9TYG1"/>
<name>A0A0F9TYG1_9ZZZZ</name>
<dbReference type="EMBL" id="LAZR01000172">
    <property type="protein sequence ID" value="KKN84324.1"/>
    <property type="molecule type" value="Genomic_DNA"/>
</dbReference>
<gene>
    <name evidence="2" type="ORF">LCGC14_0289860</name>
</gene>
<keyword evidence="1" id="KW-0472">Membrane</keyword>
<keyword evidence="1" id="KW-1133">Transmembrane helix</keyword>
<feature type="transmembrane region" description="Helical" evidence="1">
    <location>
        <begin position="33"/>
        <end position="55"/>
    </location>
</feature>
<comment type="caution">
    <text evidence="2">The sequence shown here is derived from an EMBL/GenBank/DDBJ whole genome shotgun (WGS) entry which is preliminary data.</text>
</comment>
<proteinExistence type="predicted"/>
<sequence>MTVILDETEIKQVQRDTNLPMQKAVLRADRNRWFVVALGLIVALMMMTGFMWYAFDKANNNKELVYIKLYPDGTSDVSEFRPEDEQLYFRSTIDAGLERFIKARFGQQAETIKRDYAEAAVFMSGPLYNDFIGAHEGGYNAPQKAIDIIASAKNADRIEVTWGFSDHYDKIPAVFNNQSGEMIRSNLYFTQTPKTATGLVKPDGVKRLIMRAQWRLLPKRTLAEKTRAWLRINPVGLEIVDYEVIEDPSSYQLTEDEASK</sequence>
<protein>
    <recommendedName>
        <fullName evidence="3">Bacterial virulence protein VirB8 domain-containing protein</fullName>
    </recommendedName>
</protein>
<evidence type="ECO:0008006" key="3">
    <source>
        <dbReference type="Google" id="ProtNLM"/>
    </source>
</evidence>
<evidence type="ECO:0000256" key="1">
    <source>
        <dbReference type="SAM" id="Phobius"/>
    </source>
</evidence>